<sequence length="752" mass="82057">MRKAIITIVILNLLICLQGQVDLGNGCKIFSPEAERINIDGRKVYIRSNSEKPTALFLDNTKRNWAIMSHTGNFYVSDITGQKDIFCINTSGTVGIGAIRYPNALPKSEALYVEGNATIKNRLHVKSHLVVDGEDSTMGRILRLKTTDTEVSALHLDTKKRNWAIMSHTGSFYISDLTGKKDVFCINTNGTVGIGTIRYPSALPKDDVLYVEGNATVKNRLGVKLINFDNSDNRWQLAPEEGGTLNFYVAKTKLTPVIFKEDGRTYFRYKMGIGTHNPKSMLHIGASYPKITFGEPSNVYKDGRYSIDVPYTENDDDRKFRITIPGKYTFLEMSKTSSGSAKVKINSHASSLLTVVGTTDLIGKLYVNPGNSREVAVFRSNHADGPYAKFGNDTYFGESKGIGLVSSGNKLQVVSKMIHLNGQVGIGTSNPSARLDIVGSTNTGSILHVSHPEIPGDIRYKLRKVDGIVSETRNVMDKAALFKAKFSRGYGTAFAIVDGEDKLKFSISDSGNIYGKPSLGLTTSGGASIGLSQGKVNISGSLINLNGSVSGASSMSATVKLKSFEIDKGGWAAFHAKPTPGVALAVNGAVNLKGFQVDKDGWAAFNATPTPGVTLTINGSTKINYSLGIGCNPQPGFLLAAKGKVKAEEVEISVDGWADFVFDDNYQLMPLEQVEQQIKQHKHLPDIPSEAEVKKNGVPVGKMQTKLLQKIEELTLYTINQEKKIKSQEQKMELQDKRIELLEKLVKKMSTK</sequence>
<organism evidence="1 2">
    <name type="scientific">Uabimicrobium amorphum</name>
    <dbReference type="NCBI Taxonomy" id="2596890"/>
    <lineage>
        <taxon>Bacteria</taxon>
        <taxon>Pseudomonadati</taxon>
        <taxon>Planctomycetota</taxon>
        <taxon>Candidatus Uabimicrobiia</taxon>
        <taxon>Candidatus Uabimicrobiales</taxon>
        <taxon>Candidatus Uabimicrobiaceae</taxon>
        <taxon>Candidatus Uabimicrobium</taxon>
    </lineage>
</organism>
<keyword evidence="2" id="KW-1185">Reference proteome</keyword>
<gene>
    <name evidence="1" type="ORF">UABAM_04527</name>
</gene>
<proteinExistence type="predicted"/>
<accession>A0A5S9IRJ3</accession>
<dbReference type="KEGG" id="uam:UABAM_04527"/>
<dbReference type="RefSeq" id="WP_151970215.1">
    <property type="nucleotide sequence ID" value="NZ_AP019860.1"/>
</dbReference>
<dbReference type="OrthoDB" id="9793307at2"/>
<evidence type="ECO:0000313" key="1">
    <source>
        <dbReference type="EMBL" id="BBM86141.1"/>
    </source>
</evidence>
<dbReference type="Proteomes" id="UP000326354">
    <property type="component" value="Chromosome"/>
</dbReference>
<name>A0A5S9IRJ3_UABAM</name>
<protein>
    <recommendedName>
        <fullName evidence="3">Peptidase S74 domain-containing protein</fullName>
    </recommendedName>
</protein>
<reference evidence="1 2" key="1">
    <citation type="submission" date="2019-08" db="EMBL/GenBank/DDBJ databases">
        <title>Complete genome sequence of Candidatus Uab amorphum.</title>
        <authorList>
            <person name="Shiratori T."/>
            <person name="Suzuki S."/>
            <person name="Kakizawa Y."/>
            <person name="Ishida K."/>
        </authorList>
    </citation>
    <scope>NUCLEOTIDE SEQUENCE [LARGE SCALE GENOMIC DNA]</scope>
    <source>
        <strain evidence="1 2">SRT547</strain>
    </source>
</reference>
<dbReference type="AlphaFoldDB" id="A0A5S9IRJ3"/>
<evidence type="ECO:0000313" key="2">
    <source>
        <dbReference type="Proteomes" id="UP000326354"/>
    </source>
</evidence>
<dbReference type="EMBL" id="AP019860">
    <property type="protein sequence ID" value="BBM86141.1"/>
    <property type="molecule type" value="Genomic_DNA"/>
</dbReference>
<evidence type="ECO:0008006" key="3">
    <source>
        <dbReference type="Google" id="ProtNLM"/>
    </source>
</evidence>